<name>A0A9D3TFS3_MEGAT</name>
<reference evidence="2" key="1">
    <citation type="submission" date="2021-01" db="EMBL/GenBank/DDBJ databases">
        <authorList>
            <person name="Zahm M."/>
            <person name="Roques C."/>
            <person name="Cabau C."/>
            <person name="Klopp C."/>
            <person name="Donnadieu C."/>
            <person name="Jouanno E."/>
            <person name="Lampietro C."/>
            <person name="Louis A."/>
            <person name="Herpin A."/>
            <person name="Echchiki A."/>
            <person name="Berthelot C."/>
            <person name="Parey E."/>
            <person name="Roest-Crollius H."/>
            <person name="Braasch I."/>
            <person name="Postlethwait J."/>
            <person name="Bobe J."/>
            <person name="Montfort J."/>
            <person name="Bouchez O."/>
            <person name="Begum T."/>
            <person name="Mejri S."/>
            <person name="Adams A."/>
            <person name="Chen W.-J."/>
            <person name="Guiguen Y."/>
        </authorList>
    </citation>
    <scope>NUCLEOTIDE SEQUENCE</scope>
    <source>
        <strain evidence="2">YG-15Mar2019-1</strain>
        <tissue evidence="2">Brain</tissue>
    </source>
</reference>
<comment type="caution">
    <text evidence="2">The sequence shown here is derived from an EMBL/GenBank/DDBJ whole genome shotgun (WGS) entry which is preliminary data.</text>
</comment>
<feature type="compositionally biased region" description="Polar residues" evidence="1">
    <location>
        <begin position="79"/>
        <end position="89"/>
    </location>
</feature>
<accession>A0A9D3TFS3</accession>
<evidence type="ECO:0000256" key="1">
    <source>
        <dbReference type="SAM" id="MobiDB-lite"/>
    </source>
</evidence>
<feature type="region of interest" description="Disordered" evidence="1">
    <location>
        <begin position="31"/>
        <end position="89"/>
    </location>
</feature>
<organism evidence="2 3">
    <name type="scientific">Megalops atlanticus</name>
    <name type="common">Tarpon</name>
    <name type="synonym">Clupea gigantea</name>
    <dbReference type="NCBI Taxonomy" id="7932"/>
    <lineage>
        <taxon>Eukaryota</taxon>
        <taxon>Metazoa</taxon>
        <taxon>Chordata</taxon>
        <taxon>Craniata</taxon>
        <taxon>Vertebrata</taxon>
        <taxon>Euteleostomi</taxon>
        <taxon>Actinopterygii</taxon>
        <taxon>Neopterygii</taxon>
        <taxon>Teleostei</taxon>
        <taxon>Elopiformes</taxon>
        <taxon>Megalopidae</taxon>
        <taxon>Megalops</taxon>
    </lineage>
</organism>
<keyword evidence="3" id="KW-1185">Reference proteome</keyword>
<protein>
    <submittedName>
        <fullName evidence="2">Uncharacterized protein</fullName>
    </submittedName>
</protein>
<gene>
    <name evidence="2" type="ORF">MATL_G00025510</name>
</gene>
<dbReference type="OrthoDB" id="10432620at2759"/>
<evidence type="ECO:0000313" key="2">
    <source>
        <dbReference type="EMBL" id="KAG7487626.1"/>
    </source>
</evidence>
<sequence>MHRLPLPSHEFLGTIGGSTVPCQIGNEGFNSTGLSTEPGGSKMLQLNKHSGQEECRSGARHSYDDVESTLSAHFDSQPPEENTQGAPENLTSSPGLCQLVCGCLSRARAVLICCSCCHTGNQEPIQETVKISIQETSQSTVKQWCPGTY</sequence>
<dbReference type="AlphaFoldDB" id="A0A9D3TFS3"/>
<feature type="compositionally biased region" description="Basic and acidic residues" evidence="1">
    <location>
        <begin position="50"/>
        <end position="64"/>
    </location>
</feature>
<evidence type="ECO:0000313" key="3">
    <source>
        <dbReference type="Proteomes" id="UP001046870"/>
    </source>
</evidence>
<proteinExistence type="predicted"/>
<dbReference type="EMBL" id="JAFDVH010000002">
    <property type="protein sequence ID" value="KAG7487626.1"/>
    <property type="molecule type" value="Genomic_DNA"/>
</dbReference>
<dbReference type="Proteomes" id="UP001046870">
    <property type="component" value="Chromosome 2"/>
</dbReference>